<feature type="region of interest" description="Disordered" evidence="9">
    <location>
        <begin position="247"/>
        <end position="283"/>
    </location>
</feature>
<feature type="region of interest" description="Disordered" evidence="9">
    <location>
        <begin position="203"/>
        <end position="222"/>
    </location>
</feature>
<evidence type="ECO:0000256" key="6">
    <source>
        <dbReference type="ARBA" id="ARBA00023136"/>
    </source>
</evidence>
<dbReference type="AlphaFoldDB" id="A0A484ZAL4"/>
<dbReference type="InterPro" id="IPR012910">
    <property type="entry name" value="Plug_dom"/>
</dbReference>
<dbReference type="PANTHER" id="PTHR30069">
    <property type="entry name" value="TONB-DEPENDENT OUTER MEMBRANE RECEPTOR"/>
    <property type="match status" value="1"/>
</dbReference>
<keyword evidence="7 8" id="KW-0998">Cell outer membrane</keyword>
<evidence type="ECO:0000313" key="13">
    <source>
        <dbReference type="Proteomes" id="UP000351155"/>
    </source>
</evidence>
<gene>
    <name evidence="12" type="primary">hxuC_2</name>
    <name evidence="12" type="ORF">NCTC12126_06108</name>
</gene>
<keyword evidence="12" id="KW-0675">Receptor</keyword>
<dbReference type="Proteomes" id="UP000351155">
    <property type="component" value="Unassembled WGS sequence"/>
</dbReference>
<protein>
    <submittedName>
        <fullName evidence="12">TonB-dependent heme/hemoglobin receptor family protein</fullName>
    </submittedName>
</protein>
<dbReference type="Gene3D" id="2.170.130.10">
    <property type="entry name" value="TonB-dependent receptor, plug domain"/>
    <property type="match status" value="1"/>
</dbReference>
<evidence type="ECO:0000256" key="10">
    <source>
        <dbReference type="SAM" id="SignalP"/>
    </source>
</evidence>
<proteinExistence type="inferred from homology"/>
<dbReference type="GO" id="GO:0044718">
    <property type="term" value="P:siderophore transmembrane transport"/>
    <property type="evidence" value="ECO:0007669"/>
    <property type="project" value="TreeGrafter"/>
</dbReference>
<reference evidence="12 13" key="1">
    <citation type="submission" date="2019-03" db="EMBL/GenBank/DDBJ databases">
        <authorList>
            <consortium name="Pathogen Informatics"/>
        </authorList>
    </citation>
    <scope>NUCLEOTIDE SEQUENCE [LARGE SCALE GENOMIC DNA]</scope>
    <source>
        <strain evidence="12 13">NCTC12126</strain>
    </source>
</reference>
<name>A0A484ZAL4_9ENTR</name>
<dbReference type="Pfam" id="PF07715">
    <property type="entry name" value="Plug"/>
    <property type="match status" value="1"/>
</dbReference>
<dbReference type="InterPro" id="IPR037066">
    <property type="entry name" value="Plug_dom_sf"/>
</dbReference>
<keyword evidence="3 8" id="KW-0813">Transport</keyword>
<keyword evidence="6 8" id="KW-0472">Membrane</keyword>
<feature type="chain" id="PRO_5019740089" evidence="10">
    <location>
        <begin position="29"/>
        <end position="283"/>
    </location>
</feature>
<evidence type="ECO:0000313" key="12">
    <source>
        <dbReference type="EMBL" id="VFS44796.1"/>
    </source>
</evidence>
<evidence type="ECO:0000259" key="11">
    <source>
        <dbReference type="Pfam" id="PF07715"/>
    </source>
</evidence>
<feature type="domain" description="TonB-dependent receptor plug" evidence="11">
    <location>
        <begin position="46"/>
        <end position="149"/>
    </location>
</feature>
<evidence type="ECO:0000256" key="8">
    <source>
        <dbReference type="PROSITE-ProRule" id="PRU01360"/>
    </source>
</evidence>
<evidence type="ECO:0000256" key="7">
    <source>
        <dbReference type="ARBA" id="ARBA00023237"/>
    </source>
</evidence>
<evidence type="ECO:0000256" key="9">
    <source>
        <dbReference type="SAM" id="MobiDB-lite"/>
    </source>
</evidence>
<keyword evidence="5 8" id="KW-0812">Transmembrane</keyword>
<dbReference type="PROSITE" id="PS52016">
    <property type="entry name" value="TONB_DEPENDENT_REC_3"/>
    <property type="match status" value="1"/>
</dbReference>
<comment type="subcellular location">
    <subcellularLocation>
        <location evidence="1 8">Cell outer membrane</location>
        <topology evidence="1 8">Multi-pass membrane protein</topology>
    </subcellularLocation>
</comment>
<dbReference type="Gene3D" id="2.40.170.20">
    <property type="entry name" value="TonB-dependent receptor, beta-barrel domain"/>
    <property type="match status" value="1"/>
</dbReference>
<evidence type="ECO:0000256" key="5">
    <source>
        <dbReference type="ARBA" id="ARBA00022692"/>
    </source>
</evidence>
<dbReference type="InterPro" id="IPR039426">
    <property type="entry name" value="TonB-dep_rcpt-like"/>
</dbReference>
<keyword evidence="10" id="KW-0732">Signal</keyword>
<feature type="signal peptide" evidence="10">
    <location>
        <begin position="1"/>
        <end position="28"/>
    </location>
</feature>
<feature type="compositionally biased region" description="Polar residues" evidence="9">
    <location>
        <begin position="249"/>
        <end position="276"/>
    </location>
</feature>
<organism evidence="12 13">
    <name type="scientific">Enterobacter cancerogenus</name>
    <dbReference type="NCBI Taxonomy" id="69218"/>
    <lineage>
        <taxon>Bacteria</taxon>
        <taxon>Pseudomonadati</taxon>
        <taxon>Pseudomonadota</taxon>
        <taxon>Gammaproteobacteria</taxon>
        <taxon>Enterobacterales</taxon>
        <taxon>Enterobacteriaceae</taxon>
        <taxon>Enterobacter</taxon>
        <taxon>Enterobacter cloacae complex</taxon>
    </lineage>
</organism>
<dbReference type="GO" id="GO:0009279">
    <property type="term" value="C:cell outer membrane"/>
    <property type="evidence" value="ECO:0007669"/>
    <property type="project" value="UniProtKB-SubCell"/>
</dbReference>
<evidence type="ECO:0000256" key="3">
    <source>
        <dbReference type="ARBA" id="ARBA00022448"/>
    </source>
</evidence>
<comment type="similarity">
    <text evidence="2 8">Belongs to the TonB-dependent receptor family.</text>
</comment>
<dbReference type="PANTHER" id="PTHR30069:SF41">
    <property type="entry name" value="HEME_HEMOPEXIN UTILIZATION PROTEIN C"/>
    <property type="match status" value="1"/>
</dbReference>
<evidence type="ECO:0000256" key="1">
    <source>
        <dbReference type="ARBA" id="ARBA00004571"/>
    </source>
</evidence>
<keyword evidence="4 8" id="KW-1134">Transmembrane beta strand</keyword>
<sequence>MPHPRSASLCPSLLALAIASALPGTAFAAAAEDITVTATGNARNAFEAPMMVSVIDASAPENQTASSAADLLRKVPGLTLDGSGRTNGQDVNLRGYDRRGVLVLVDGIRQGTDTGHLNSTFLDPALIKRIEVVRGPSALLYGSGALGGVISYDTVDAKDLLEPGKNSGYRVFGTGATGDHSLGMGASAFGRTDTLDGVVSWSSRDRGDIRQSDGATAPNDESINNMLAKGSWKIDPAQTLSGSLRYYNNDAQEPKNPQTTDASDSSNPMTNRSTIQRDAPARV</sequence>
<dbReference type="SUPFAM" id="SSF56935">
    <property type="entry name" value="Porins"/>
    <property type="match status" value="1"/>
</dbReference>
<evidence type="ECO:0000256" key="2">
    <source>
        <dbReference type="ARBA" id="ARBA00009810"/>
    </source>
</evidence>
<dbReference type="EMBL" id="CAADIW010000079">
    <property type="protein sequence ID" value="VFS44796.1"/>
    <property type="molecule type" value="Genomic_DNA"/>
</dbReference>
<dbReference type="GO" id="GO:0015344">
    <property type="term" value="F:siderophore uptake transmembrane transporter activity"/>
    <property type="evidence" value="ECO:0007669"/>
    <property type="project" value="TreeGrafter"/>
</dbReference>
<evidence type="ECO:0000256" key="4">
    <source>
        <dbReference type="ARBA" id="ARBA00022452"/>
    </source>
</evidence>
<accession>A0A484ZAL4</accession>
<dbReference type="InterPro" id="IPR036942">
    <property type="entry name" value="Beta-barrel_TonB_sf"/>
</dbReference>